<evidence type="ECO:0000256" key="1">
    <source>
        <dbReference type="ARBA" id="ARBA00006056"/>
    </source>
</evidence>
<dbReference type="InterPro" id="IPR003767">
    <property type="entry name" value="Malate/L-lactate_DH-like"/>
</dbReference>
<dbReference type="Gene3D" id="3.30.1370.60">
    <property type="entry name" value="Hypothetical oxidoreductase yiak, domain 2"/>
    <property type="match status" value="1"/>
</dbReference>
<dbReference type="AlphaFoldDB" id="A0A1R1BQR0"/>
<dbReference type="GO" id="GO:0016491">
    <property type="term" value="F:oxidoreductase activity"/>
    <property type="evidence" value="ECO:0007669"/>
    <property type="project" value="UniProtKB-KW"/>
</dbReference>
<evidence type="ECO:0000313" key="3">
    <source>
        <dbReference type="EMBL" id="OMF12121.1"/>
    </source>
</evidence>
<keyword evidence="2" id="KW-0560">Oxidoreductase</keyword>
<organism evidence="3 4">
    <name type="scientific">Paenibacillus amylolyticus</name>
    <dbReference type="NCBI Taxonomy" id="1451"/>
    <lineage>
        <taxon>Bacteria</taxon>
        <taxon>Bacillati</taxon>
        <taxon>Bacillota</taxon>
        <taxon>Bacilli</taxon>
        <taxon>Bacillales</taxon>
        <taxon>Paenibacillaceae</taxon>
        <taxon>Paenibacillus</taxon>
    </lineage>
</organism>
<dbReference type="Pfam" id="PF02615">
    <property type="entry name" value="Ldh_2"/>
    <property type="match status" value="1"/>
</dbReference>
<dbReference type="InterPro" id="IPR043143">
    <property type="entry name" value="Mal/L-sulf/L-lact_DH-like_NADP"/>
</dbReference>
<gene>
    <name evidence="3" type="ORF">BK131_19145</name>
</gene>
<dbReference type="Gene3D" id="1.10.1530.10">
    <property type="match status" value="1"/>
</dbReference>
<accession>A0A1R1BQR0</accession>
<comment type="similarity">
    <text evidence="1">Belongs to the LDH2/MDH2 oxidoreductase family.</text>
</comment>
<proteinExistence type="inferred from homology"/>
<comment type="caution">
    <text evidence="3">The sequence shown here is derived from an EMBL/GenBank/DDBJ whole genome shotgun (WGS) entry which is preliminary data.</text>
</comment>
<evidence type="ECO:0008006" key="5">
    <source>
        <dbReference type="Google" id="ProtNLM"/>
    </source>
</evidence>
<dbReference type="SUPFAM" id="SSF89733">
    <property type="entry name" value="L-sulfolactate dehydrogenase-like"/>
    <property type="match status" value="1"/>
</dbReference>
<dbReference type="EMBL" id="MRTJ01000008">
    <property type="protein sequence ID" value="OMF12121.1"/>
    <property type="molecule type" value="Genomic_DNA"/>
</dbReference>
<evidence type="ECO:0000313" key="4">
    <source>
        <dbReference type="Proteomes" id="UP000187134"/>
    </source>
</evidence>
<name>A0A1R1BQR0_PAEAM</name>
<dbReference type="InterPro" id="IPR043144">
    <property type="entry name" value="Mal/L-sulf/L-lact_DH-like_ah"/>
</dbReference>
<dbReference type="PANTHER" id="PTHR11091">
    <property type="entry name" value="OXIDOREDUCTASE-RELATED"/>
    <property type="match status" value="1"/>
</dbReference>
<dbReference type="Proteomes" id="UP000187134">
    <property type="component" value="Unassembled WGS sequence"/>
</dbReference>
<dbReference type="OrthoDB" id="9769447at2"/>
<reference evidence="3 4" key="1">
    <citation type="submission" date="2016-11" db="EMBL/GenBank/DDBJ databases">
        <title>Paenibacillus species isolates.</title>
        <authorList>
            <person name="Beno S.M."/>
        </authorList>
    </citation>
    <scope>NUCLEOTIDE SEQUENCE [LARGE SCALE GENOMIC DNA]</scope>
    <source>
        <strain evidence="3 4">FSL H8-0246</strain>
    </source>
</reference>
<dbReference type="InterPro" id="IPR036111">
    <property type="entry name" value="Mal/L-sulfo/L-lacto_DH-like_sf"/>
</dbReference>
<protein>
    <recommendedName>
        <fullName evidence="5">Ldh family oxidoreductase</fullName>
    </recommendedName>
</protein>
<dbReference type="PANTHER" id="PTHR11091:SF0">
    <property type="entry name" value="MALATE DEHYDROGENASE"/>
    <property type="match status" value="1"/>
</dbReference>
<evidence type="ECO:0000256" key="2">
    <source>
        <dbReference type="ARBA" id="ARBA00023002"/>
    </source>
</evidence>
<sequence length="354" mass="37953">MRIVLMNTKTMCIEELTELVVSALIASGIEKDESGIVANVLINANLMGMDSHGVDLLPTYLRRIEQGGILKNPKKQVIFESTFMKIIDADGGIGPVTACQAATDAINQANENGISIVMVRNSNHIGMLGYYTRMIASENQLGIVLTNSGPNVAAWGGKEAVLGNNALSVALPNDGGIPFVLDMATGEVACGKIRDLAEKGINEMPRTWALNAAGQPASHPQEFIDGGVVLPFGGHKGFGIGMVVDLLTGVLSGGSYSVNVKRQRVHADKISESCHTFIALDVSKIAPLEEFNGRVQDWLESIKNSLKADGVEEILIPGEKEKRAMEHRKEGIPIAVGTYNKLKLINDQLQLSLI</sequence>